<evidence type="ECO:0000256" key="4">
    <source>
        <dbReference type="ARBA" id="ARBA00023136"/>
    </source>
</evidence>
<protein>
    <recommendedName>
        <fullName evidence="8">Rhodopsin domain-containing protein</fullName>
    </recommendedName>
</protein>
<feature type="transmembrane region" description="Helical" evidence="7">
    <location>
        <begin position="121"/>
        <end position="141"/>
    </location>
</feature>
<dbReference type="PANTHER" id="PTHR33048">
    <property type="entry name" value="PTH11-LIKE INTEGRAL MEMBRANE PROTEIN (AFU_ORTHOLOGUE AFUA_5G11245)"/>
    <property type="match status" value="1"/>
</dbReference>
<name>W6XXA6_COCC2</name>
<keyword evidence="4 7" id="KW-0472">Membrane</keyword>
<dbReference type="RefSeq" id="XP_007715815.1">
    <property type="nucleotide sequence ID" value="XM_007717625.1"/>
</dbReference>
<dbReference type="GeneID" id="19143187"/>
<dbReference type="Proteomes" id="UP000053841">
    <property type="component" value="Unassembled WGS sequence"/>
</dbReference>
<comment type="subcellular location">
    <subcellularLocation>
        <location evidence="1">Membrane</location>
        <topology evidence="1">Multi-pass membrane protein</topology>
    </subcellularLocation>
</comment>
<dbReference type="Pfam" id="PF20684">
    <property type="entry name" value="Fung_rhodopsin"/>
    <property type="match status" value="1"/>
</dbReference>
<feature type="transmembrane region" description="Helical" evidence="7">
    <location>
        <begin position="238"/>
        <end position="262"/>
    </location>
</feature>
<sequence>MEIPNHGPLILGISWAFAIFSGIFLGFRFYAKVTRRQGLWWDDHVLLASWILLLSQAVATQYGVELGYGKPLNDIPTEYWPTIALGSAAISMVSSIAAALSKMSFGITLLRLTSGHLRSTAWFCIITLLLTLIPSVVGPWIQCPHMEATWNTSSDVCWTAESQIQYGIFNAAWSALIDFVLASLPWFLIWNLQLKSREKIGVGIAMSLGMLAGICAIIKGVYVVQLREWDFSYYGKDLVIWTVVEIGTAIVGGSIPVLRVFLKETMSSYGRSGARNDGTVPLSRLHRYQHSTVTTTVRAVKRGKEGSWTAIDEEEQNDGSSQRGILVDEEMAGASGREAMYVGDHILQTSTVTVRVESGASPSPQSRSFLNTD</sequence>
<dbReference type="EMBL" id="KI964725">
    <property type="protein sequence ID" value="EUC29880.1"/>
    <property type="molecule type" value="Genomic_DNA"/>
</dbReference>
<feature type="transmembrane region" description="Helical" evidence="7">
    <location>
        <begin position="39"/>
        <end position="59"/>
    </location>
</feature>
<feature type="transmembrane region" description="Helical" evidence="7">
    <location>
        <begin position="6"/>
        <end position="27"/>
    </location>
</feature>
<feature type="transmembrane region" description="Helical" evidence="7">
    <location>
        <begin position="171"/>
        <end position="190"/>
    </location>
</feature>
<accession>W6XXA6</accession>
<evidence type="ECO:0000256" key="2">
    <source>
        <dbReference type="ARBA" id="ARBA00022692"/>
    </source>
</evidence>
<evidence type="ECO:0000313" key="9">
    <source>
        <dbReference type="EMBL" id="EUC29880.1"/>
    </source>
</evidence>
<dbReference type="HOGENOM" id="CLU_028200_3_0_1"/>
<comment type="similarity">
    <text evidence="5">Belongs to the SAT4 family.</text>
</comment>
<dbReference type="PANTHER" id="PTHR33048:SF42">
    <property type="entry name" value="INTEGRAL MEMBRANE PROTEIN"/>
    <property type="match status" value="1"/>
</dbReference>
<reference evidence="9 10" key="1">
    <citation type="journal article" date="2013" name="PLoS Genet.">
        <title>Comparative genome structure, secondary metabolite, and effector coding capacity across Cochliobolus pathogens.</title>
        <authorList>
            <person name="Condon B.J."/>
            <person name="Leng Y."/>
            <person name="Wu D."/>
            <person name="Bushley K.E."/>
            <person name="Ohm R.A."/>
            <person name="Otillar R."/>
            <person name="Martin J."/>
            <person name="Schackwitz W."/>
            <person name="Grimwood J."/>
            <person name="MohdZainudin N."/>
            <person name="Xue C."/>
            <person name="Wang R."/>
            <person name="Manning V.A."/>
            <person name="Dhillon B."/>
            <person name="Tu Z.J."/>
            <person name="Steffenson B.J."/>
            <person name="Salamov A."/>
            <person name="Sun H."/>
            <person name="Lowry S."/>
            <person name="LaButti K."/>
            <person name="Han J."/>
            <person name="Copeland A."/>
            <person name="Lindquist E."/>
            <person name="Barry K."/>
            <person name="Schmutz J."/>
            <person name="Baker S.E."/>
            <person name="Ciuffetti L.M."/>
            <person name="Grigoriev I.V."/>
            <person name="Zhong S."/>
            <person name="Turgeon B.G."/>
        </authorList>
    </citation>
    <scope>NUCLEOTIDE SEQUENCE [LARGE SCALE GENOMIC DNA]</scope>
    <source>
        <strain evidence="9 10">26-R-13</strain>
    </source>
</reference>
<keyword evidence="3 7" id="KW-1133">Transmembrane helix</keyword>
<evidence type="ECO:0000256" key="6">
    <source>
        <dbReference type="SAM" id="MobiDB-lite"/>
    </source>
</evidence>
<evidence type="ECO:0000256" key="1">
    <source>
        <dbReference type="ARBA" id="ARBA00004141"/>
    </source>
</evidence>
<evidence type="ECO:0000256" key="5">
    <source>
        <dbReference type="ARBA" id="ARBA00038359"/>
    </source>
</evidence>
<keyword evidence="2 7" id="KW-0812">Transmembrane</keyword>
<feature type="transmembrane region" description="Helical" evidence="7">
    <location>
        <begin position="79"/>
        <end position="100"/>
    </location>
</feature>
<gene>
    <name evidence="9" type="ORF">COCCADRAFT_105353</name>
</gene>
<dbReference type="InterPro" id="IPR049326">
    <property type="entry name" value="Rhodopsin_dom_fungi"/>
</dbReference>
<organism evidence="9 10">
    <name type="scientific">Cochliobolus carbonum (strain 26-R-13)</name>
    <name type="common">Maize leaf spot fungus</name>
    <name type="synonym">Bipolaris zeicola</name>
    <dbReference type="NCBI Taxonomy" id="930089"/>
    <lineage>
        <taxon>Eukaryota</taxon>
        <taxon>Fungi</taxon>
        <taxon>Dikarya</taxon>
        <taxon>Ascomycota</taxon>
        <taxon>Pezizomycotina</taxon>
        <taxon>Dothideomycetes</taxon>
        <taxon>Pleosporomycetidae</taxon>
        <taxon>Pleosporales</taxon>
        <taxon>Pleosporineae</taxon>
        <taxon>Pleosporaceae</taxon>
        <taxon>Bipolaris</taxon>
    </lineage>
</organism>
<proteinExistence type="inferred from homology"/>
<evidence type="ECO:0000256" key="3">
    <source>
        <dbReference type="ARBA" id="ARBA00022989"/>
    </source>
</evidence>
<evidence type="ECO:0000313" key="10">
    <source>
        <dbReference type="Proteomes" id="UP000053841"/>
    </source>
</evidence>
<feature type="domain" description="Rhodopsin" evidence="8">
    <location>
        <begin position="27"/>
        <end position="263"/>
    </location>
</feature>
<feature type="region of interest" description="Disordered" evidence="6">
    <location>
        <begin position="354"/>
        <end position="373"/>
    </location>
</feature>
<evidence type="ECO:0000259" key="8">
    <source>
        <dbReference type="Pfam" id="PF20684"/>
    </source>
</evidence>
<feature type="compositionally biased region" description="Polar residues" evidence="6">
    <location>
        <begin position="360"/>
        <end position="373"/>
    </location>
</feature>
<feature type="transmembrane region" description="Helical" evidence="7">
    <location>
        <begin position="202"/>
        <end position="226"/>
    </location>
</feature>
<keyword evidence="10" id="KW-1185">Reference proteome</keyword>
<dbReference type="OrthoDB" id="5417887at2759"/>
<dbReference type="KEGG" id="bze:COCCADRAFT_105353"/>
<dbReference type="AlphaFoldDB" id="W6XXA6"/>
<dbReference type="InterPro" id="IPR052337">
    <property type="entry name" value="SAT4-like"/>
</dbReference>
<dbReference type="GO" id="GO:0016020">
    <property type="term" value="C:membrane"/>
    <property type="evidence" value="ECO:0007669"/>
    <property type="project" value="UniProtKB-SubCell"/>
</dbReference>
<evidence type="ECO:0000256" key="7">
    <source>
        <dbReference type="SAM" id="Phobius"/>
    </source>
</evidence>
<dbReference type="eggNOG" id="ENOG502SHZD">
    <property type="taxonomic scope" value="Eukaryota"/>
</dbReference>